<keyword evidence="2" id="KW-0472">Membrane</keyword>
<feature type="transmembrane region" description="Helical" evidence="2">
    <location>
        <begin position="423"/>
        <end position="447"/>
    </location>
</feature>
<feature type="transmembrane region" description="Helical" evidence="2">
    <location>
        <begin position="453"/>
        <end position="470"/>
    </location>
</feature>
<organism evidence="3 4">
    <name type="scientific">Streptomyces cacaoi</name>
    <dbReference type="NCBI Taxonomy" id="1898"/>
    <lineage>
        <taxon>Bacteria</taxon>
        <taxon>Bacillati</taxon>
        <taxon>Actinomycetota</taxon>
        <taxon>Actinomycetes</taxon>
        <taxon>Kitasatosporales</taxon>
        <taxon>Streptomycetaceae</taxon>
        <taxon>Streptomyces</taxon>
    </lineage>
</organism>
<feature type="compositionally biased region" description="Low complexity" evidence="1">
    <location>
        <begin position="79"/>
        <end position="88"/>
    </location>
</feature>
<reference evidence="3 4" key="1">
    <citation type="submission" date="2019-06" db="EMBL/GenBank/DDBJ databases">
        <title>Whole genome shotgun sequence of Streptomyces cacaoi subsp. cacaoi NBRC 12748.</title>
        <authorList>
            <person name="Hosoyama A."/>
            <person name="Uohara A."/>
            <person name="Ohji S."/>
            <person name="Ichikawa N."/>
        </authorList>
    </citation>
    <scope>NUCLEOTIDE SEQUENCE [LARGE SCALE GENOMIC DNA]</scope>
    <source>
        <strain evidence="3 4">NBRC 12748</strain>
    </source>
</reference>
<evidence type="ECO:0000313" key="4">
    <source>
        <dbReference type="Proteomes" id="UP000319210"/>
    </source>
</evidence>
<feature type="transmembrane region" description="Helical" evidence="2">
    <location>
        <begin position="317"/>
        <end position="340"/>
    </location>
</feature>
<dbReference type="OrthoDB" id="4128774at2"/>
<keyword evidence="4" id="KW-1185">Reference proteome</keyword>
<feature type="transmembrane region" description="Helical" evidence="2">
    <location>
        <begin position="352"/>
        <end position="371"/>
    </location>
</feature>
<dbReference type="EMBL" id="BJMM01000020">
    <property type="protein sequence ID" value="GEB51439.1"/>
    <property type="molecule type" value="Genomic_DNA"/>
</dbReference>
<feature type="transmembrane region" description="Helical" evidence="2">
    <location>
        <begin position="265"/>
        <end position="283"/>
    </location>
</feature>
<evidence type="ECO:0000256" key="2">
    <source>
        <dbReference type="SAM" id="Phobius"/>
    </source>
</evidence>
<feature type="compositionally biased region" description="Gly residues" evidence="1">
    <location>
        <begin position="9"/>
        <end position="34"/>
    </location>
</feature>
<dbReference type="RefSeq" id="WP_141275536.1">
    <property type="nucleotide sequence ID" value="NZ_BJMM01000020.1"/>
</dbReference>
<feature type="compositionally biased region" description="Low complexity" evidence="1">
    <location>
        <begin position="125"/>
        <end position="140"/>
    </location>
</feature>
<feature type="transmembrane region" description="Helical" evidence="2">
    <location>
        <begin position="482"/>
        <end position="501"/>
    </location>
</feature>
<proteinExistence type="predicted"/>
<accession>A0A4Y3R2B5</accession>
<feature type="region of interest" description="Disordered" evidence="1">
    <location>
        <begin position="1"/>
        <end position="194"/>
    </location>
</feature>
<feature type="compositionally biased region" description="Low complexity" evidence="1">
    <location>
        <begin position="156"/>
        <end position="178"/>
    </location>
</feature>
<protein>
    <submittedName>
        <fullName evidence="3">Uncharacterized protein</fullName>
    </submittedName>
</protein>
<feature type="compositionally biased region" description="Gly residues" evidence="1">
    <location>
        <begin position="179"/>
        <end position="194"/>
    </location>
</feature>
<keyword evidence="2" id="KW-1133">Transmembrane helix</keyword>
<dbReference type="Proteomes" id="UP000319210">
    <property type="component" value="Unassembled WGS sequence"/>
</dbReference>
<feature type="transmembrane region" description="Helical" evidence="2">
    <location>
        <begin position="586"/>
        <end position="605"/>
    </location>
</feature>
<dbReference type="AlphaFoldDB" id="A0A4Y3R2B5"/>
<gene>
    <name evidence="3" type="ORF">SCA03_39900</name>
</gene>
<evidence type="ECO:0000256" key="1">
    <source>
        <dbReference type="SAM" id="MobiDB-lite"/>
    </source>
</evidence>
<sequence>MTSAVRDPGSGGTHGGAHGGAHGGTHGGTRGGTPEGASGRAPDRTPEGTPAGPDDGTRDEAPGRAPAGPDDGTHDEASRGAPGAARSGVRGGRGAAPGAHDAREGTPDAADAADTADTADDGMRTAAPGGTPGTVGAHGTARGGTPVGARAAPLCGADGATTPPPGAAHSGARGTPGTARGGTGSAAGSPASGGTGAGVGAGAVAVHRAARGEAVELLREQLAGRQLARCAALVAAVCVGFALLASATYERVHVGRLYGATADTSLVVGAVLVPAAGVLLVLTGRHSRARRRRLARLAALTADGAPLRPPRRARRRWLVTSWSACAAAGVFLAAGLHQAASSDPYDAPDPTLYGTFLVWTAILAAAGCAGIRRTRPPRPAALPADGRTPRTALYAGFRTEPAALTRLSARLDARTQRLSRTAAVLLATVATLLCCALTAAAALLPGVLGGGTGLFWCLVLAAGALLAVLLPELVRYGTRRRYGVLGALLGVALVVVTWYGFSTATLLARGSWIRAEVTAVHHPTRGAPYCDLRPLPGQRTADGTAGGLRLAPCRDFGTGDTPRVFHDPRGQAQARTREPLGMTGPVTAWACASAALVLCGVSAAVHGHRRRAQLGLTAQTRTRR</sequence>
<comment type="caution">
    <text evidence="3">The sequence shown here is derived from an EMBL/GenBank/DDBJ whole genome shotgun (WGS) entry which is preliminary data.</text>
</comment>
<name>A0A4Y3R2B5_STRCI</name>
<feature type="transmembrane region" description="Helical" evidence="2">
    <location>
        <begin position="227"/>
        <end position="245"/>
    </location>
</feature>
<keyword evidence="2" id="KW-0812">Transmembrane</keyword>
<evidence type="ECO:0000313" key="3">
    <source>
        <dbReference type="EMBL" id="GEB51439.1"/>
    </source>
</evidence>